<dbReference type="EMBL" id="PHHC01000141">
    <property type="protein sequence ID" value="PPE03064.1"/>
    <property type="molecule type" value="Genomic_DNA"/>
</dbReference>
<dbReference type="RefSeq" id="WP_104207389.1">
    <property type="nucleotide sequence ID" value="NZ_PHHC01000141.1"/>
</dbReference>
<keyword evidence="2" id="KW-1185">Reference proteome</keyword>
<organism evidence="1 2">
    <name type="scientific">Holospora curviuscula</name>
    <dbReference type="NCBI Taxonomy" id="1082868"/>
    <lineage>
        <taxon>Bacteria</taxon>
        <taxon>Pseudomonadati</taxon>
        <taxon>Pseudomonadota</taxon>
        <taxon>Alphaproteobacteria</taxon>
        <taxon>Holosporales</taxon>
        <taxon>Holosporaceae</taxon>
        <taxon>Holospora</taxon>
    </lineage>
</organism>
<dbReference type="AlphaFoldDB" id="A0A2S5R6X1"/>
<proteinExistence type="predicted"/>
<dbReference type="Proteomes" id="UP000239425">
    <property type="component" value="Unassembled WGS sequence"/>
</dbReference>
<name>A0A2S5R6X1_9PROT</name>
<evidence type="ECO:0000313" key="1">
    <source>
        <dbReference type="EMBL" id="PPE03064.1"/>
    </source>
</evidence>
<sequence length="142" mass="16086">MNLAHKRQEILEPNEFSSQAKNIAEQALAKGPDSWTQAQIDKERFFITDILDDIKSPKNKEEQIISAVHLFEPLIQFYFRTQKKWAASGKSLMRLFKTDNPDLAEEFTKAFESLVQTGDASGIESAVTKILAPHGGFFLGWL</sequence>
<protein>
    <submittedName>
        <fullName evidence="1">Uncharacterized protein</fullName>
    </submittedName>
</protein>
<reference evidence="1 2" key="1">
    <citation type="submission" date="2017-11" db="EMBL/GenBank/DDBJ databases">
        <title>Comparative genomic analysis of Holospora spp., intranuclear symbionts of paramecia.</title>
        <authorList>
            <person name="Garushyants S.K."/>
            <person name="Beliavskaya A."/>
            <person name="Malko D.B."/>
            <person name="Logacheva M.D."/>
            <person name="Rautian M.S."/>
            <person name="Gelfand M.S."/>
        </authorList>
    </citation>
    <scope>NUCLEOTIDE SEQUENCE [LARGE SCALE GENOMIC DNA]</scope>
    <source>
        <strain evidence="2">02AZ16</strain>
    </source>
</reference>
<dbReference type="OrthoDB" id="43980at2"/>
<comment type="caution">
    <text evidence="1">The sequence shown here is derived from an EMBL/GenBank/DDBJ whole genome shotgun (WGS) entry which is preliminary data.</text>
</comment>
<evidence type="ECO:0000313" key="2">
    <source>
        <dbReference type="Proteomes" id="UP000239425"/>
    </source>
</evidence>
<accession>A0A2S5R6X1</accession>
<gene>
    <name evidence="1" type="ORF">HCUR_01495</name>
</gene>